<dbReference type="Pfam" id="PF12796">
    <property type="entry name" value="Ank_2"/>
    <property type="match status" value="2"/>
</dbReference>
<dbReference type="VEuPathDB" id="TrichDB:TVAG_032500"/>
<dbReference type="Proteomes" id="UP000001542">
    <property type="component" value="Unassembled WGS sequence"/>
</dbReference>
<feature type="repeat" description="ANK" evidence="3">
    <location>
        <begin position="347"/>
        <end position="379"/>
    </location>
</feature>
<keyword evidence="2 3" id="KW-0040">ANK repeat</keyword>
<evidence type="ECO:0000256" key="1">
    <source>
        <dbReference type="ARBA" id="ARBA00022737"/>
    </source>
</evidence>
<evidence type="ECO:0000256" key="4">
    <source>
        <dbReference type="SAM" id="Coils"/>
    </source>
</evidence>
<dbReference type="SMART" id="SM00248">
    <property type="entry name" value="ANK"/>
    <property type="match status" value="4"/>
</dbReference>
<keyword evidence="4" id="KW-0175">Coiled coil</keyword>
<dbReference type="PANTHER" id="PTHR24198">
    <property type="entry name" value="ANKYRIN REPEAT AND PROTEIN KINASE DOMAIN-CONTAINING PROTEIN"/>
    <property type="match status" value="1"/>
</dbReference>
<accession>A2FIT0</accession>
<reference evidence="5" key="1">
    <citation type="submission" date="2006-10" db="EMBL/GenBank/DDBJ databases">
        <authorList>
            <person name="Amadeo P."/>
            <person name="Zhao Q."/>
            <person name="Wortman J."/>
            <person name="Fraser-Liggett C."/>
            <person name="Carlton J."/>
        </authorList>
    </citation>
    <scope>NUCLEOTIDE SEQUENCE</scope>
    <source>
        <strain evidence="5">G3</strain>
    </source>
</reference>
<dbReference type="VEuPathDB" id="TrichDB:TVAGG3_0487920"/>
<dbReference type="PROSITE" id="PS50088">
    <property type="entry name" value="ANK_REPEAT"/>
    <property type="match status" value="3"/>
</dbReference>
<feature type="repeat" description="ANK" evidence="3">
    <location>
        <begin position="460"/>
        <end position="492"/>
    </location>
</feature>
<evidence type="ECO:0000256" key="3">
    <source>
        <dbReference type="PROSITE-ProRule" id="PRU00023"/>
    </source>
</evidence>
<keyword evidence="1" id="KW-0677">Repeat</keyword>
<dbReference type="PROSITE" id="PS50297">
    <property type="entry name" value="ANK_REP_REGION"/>
    <property type="match status" value="3"/>
</dbReference>
<dbReference type="STRING" id="5722.A2FIT0"/>
<protein>
    <submittedName>
        <fullName evidence="5">Uncharacterized protein</fullName>
    </submittedName>
</protein>
<dbReference type="eggNOG" id="KOG4177">
    <property type="taxonomic scope" value="Eukaryota"/>
</dbReference>
<dbReference type="Gene3D" id="1.25.40.20">
    <property type="entry name" value="Ankyrin repeat-containing domain"/>
    <property type="match status" value="2"/>
</dbReference>
<sequence length="538" mass="62358">MFQRHFTKLNDLIRENKDVSQAVQTMTDLSHDFIRFIEFYSLPMDIIEQVLANTKIDFTRKETVFILQNFAYVWRKNNDKLAPAISKYPQGVPGKAIVDLIKDEKSWVPTNNVLPGELSENEPNYLLIQSKQKRALASLQNEFNNEIASLQKQAPILRQGYIDFSNAMEQVQLETKKKLYTAQLLHENKMQEYQALIKKLQERGDELEERINNPISEKEYKIQMNRLEASNKEMKIRLETRIEKEIDTIHDKLASVGQGKSSAELKQEKEQERIEKEIRAKRGIPEEAAGFNIPLKPIPIKVLHPSYEIRKPIKIKNIFDAISMHNFEAMKKFVEEDPDTVYDTNDEDLTPLHLAAKLSLIDFTKYLLEKGADPNAFDKRGFAPIHYAGVRVNTDLIDLLYHNNTEKGLRSKSGQTTLQILQSCEDDKKLLMDAIKDGKLDTIDSILERWPDLVNHSFMQGLRFIHLAAAYGNVKSIEHLLKWDADINQYDYKLDTPLHYAARYQMKEAMQFLLNHGADYKVKDLDGASPFQFLQRTK</sequence>
<evidence type="ECO:0000313" key="6">
    <source>
        <dbReference type="Proteomes" id="UP000001542"/>
    </source>
</evidence>
<name>A2FIT0_TRIV3</name>
<dbReference type="EMBL" id="DS113819">
    <property type="protein sequence ID" value="EAX95183.1"/>
    <property type="molecule type" value="Genomic_DNA"/>
</dbReference>
<evidence type="ECO:0000256" key="2">
    <source>
        <dbReference type="ARBA" id="ARBA00023043"/>
    </source>
</evidence>
<dbReference type="InterPro" id="IPR002110">
    <property type="entry name" value="Ankyrin_rpt"/>
</dbReference>
<gene>
    <name evidence="5" type="ORF">TVAG_032500</name>
</gene>
<organism evidence="5 6">
    <name type="scientific">Trichomonas vaginalis (strain ATCC PRA-98 / G3)</name>
    <dbReference type="NCBI Taxonomy" id="412133"/>
    <lineage>
        <taxon>Eukaryota</taxon>
        <taxon>Metamonada</taxon>
        <taxon>Parabasalia</taxon>
        <taxon>Trichomonadida</taxon>
        <taxon>Trichomonadidae</taxon>
        <taxon>Trichomonas</taxon>
    </lineage>
</organism>
<dbReference type="KEGG" id="tva:4752927"/>
<dbReference type="SMR" id="A2FIT0"/>
<dbReference type="AlphaFoldDB" id="A2FIT0"/>
<evidence type="ECO:0000313" key="5">
    <source>
        <dbReference type="EMBL" id="EAX95183.1"/>
    </source>
</evidence>
<dbReference type="InterPro" id="IPR036770">
    <property type="entry name" value="Ankyrin_rpt-contain_sf"/>
</dbReference>
<dbReference type="SUPFAM" id="SSF48403">
    <property type="entry name" value="Ankyrin repeat"/>
    <property type="match status" value="1"/>
</dbReference>
<feature type="coiled-coil region" evidence="4">
    <location>
        <begin position="183"/>
        <end position="237"/>
    </location>
</feature>
<proteinExistence type="predicted"/>
<dbReference type="PANTHER" id="PTHR24198:SF165">
    <property type="entry name" value="ANKYRIN REPEAT-CONTAINING PROTEIN-RELATED"/>
    <property type="match status" value="1"/>
</dbReference>
<dbReference type="OrthoDB" id="9995210at2759"/>
<keyword evidence="6" id="KW-1185">Reference proteome</keyword>
<reference evidence="5" key="2">
    <citation type="journal article" date="2007" name="Science">
        <title>Draft genome sequence of the sexually transmitted pathogen Trichomonas vaginalis.</title>
        <authorList>
            <person name="Carlton J.M."/>
            <person name="Hirt R.P."/>
            <person name="Silva J.C."/>
            <person name="Delcher A.L."/>
            <person name="Schatz M."/>
            <person name="Zhao Q."/>
            <person name="Wortman J.R."/>
            <person name="Bidwell S.L."/>
            <person name="Alsmark U.C.M."/>
            <person name="Besteiro S."/>
            <person name="Sicheritz-Ponten T."/>
            <person name="Noel C.J."/>
            <person name="Dacks J.B."/>
            <person name="Foster P.G."/>
            <person name="Simillion C."/>
            <person name="Van de Peer Y."/>
            <person name="Miranda-Saavedra D."/>
            <person name="Barton G.J."/>
            <person name="Westrop G.D."/>
            <person name="Mueller S."/>
            <person name="Dessi D."/>
            <person name="Fiori P.L."/>
            <person name="Ren Q."/>
            <person name="Paulsen I."/>
            <person name="Zhang H."/>
            <person name="Bastida-Corcuera F.D."/>
            <person name="Simoes-Barbosa A."/>
            <person name="Brown M.T."/>
            <person name="Hayes R.D."/>
            <person name="Mukherjee M."/>
            <person name="Okumura C.Y."/>
            <person name="Schneider R."/>
            <person name="Smith A.J."/>
            <person name="Vanacova S."/>
            <person name="Villalvazo M."/>
            <person name="Haas B.J."/>
            <person name="Pertea M."/>
            <person name="Feldblyum T.V."/>
            <person name="Utterback T.R."/>
            <person name="Shu C.L."/>
            <person name="Osoegawa K."/>
            <person name="de Jong P.J."/>
            <person name="Hrdy I."/>
            <person name="Horvathova L."/>
            <person name="Zubacova Z."/>
            <person name="Dolezal P."/>
            <person name="Malik S.B."/>
            <person name="Logsdon J.M. Jr."/>
            <person name="Henze K."/>
            <person name="Gupta A."/>
            <person name="Wang C.C."/>
            <person name="Dunne R.L."/>
            <person name="Upcroft J.A."/>
            <person name="Upcroft P."/>
            <person name="White O."/>
            <person name="Salzberg S.L."/>
            <person name="Tang P."/>
            <person name="Chiu C.-H."/>
            <person name="Lee Y.-S."/>
            <person name="Embley T.M."/>
            <person name="Coombs G.H."/>
            <person name="Mottram J.C."/>
            <person name="Tachezy J."/>
            <person name="Fraser-Liggett C.M."/>
            <person name="Johnson P.J."/>
        </authorList>
    </citation>
    <scope>NUCLEOTIDE SEQUENCE [LARGE SCALE GENOMIC DNA]</scope>
    <source>
        <strain evidence="5">G3</strain>
    </source>
</reference>
<dbReference type="InParanoid" id="A2FIT0"/>
<dbReference type="RefSeq" id="XP_001308113.1">
    <property type="nucleotide sequence ID" value="XM_001308112.1"/>
</dbReference>
<feature type="repeat" description="ANK" evidence="3">
    <location>
        <begin position="493"/>
        <end position="525"/>
    </location>
</feature>